<dbReference type="EMBL" id="QGAC01000002">
    <property type="protein sequence ID" value="TKJ94565.1"/>
    <property type="molecule type" value="Genomic_DNA"/>
</dbReference>
<dbReference type="InterPro" id="IPR000182">
    <property type="entry name" value="GNAT_dom"/>
</dbReference>
<keyword evidence="2" id="KW-0808">Transferase</keyword>
<comment type="caution">
    <text evidence="2">The sequence shown here is derived from an EMBL/GenBank/DDBJ whole genome shotgun (WGS) entry which is preliminary data.</text>
</comment>
<feature type="domain" description="N-acetyltransferase" evidence="1">
    <location>
        <begin position="35"/>
        <end position="128"/>
    </location>
</feature>
<dbReference type="OrthoDB" id="8410947at2"/>
<dbReference type="Proteomes" id="UP000306393">
    <property type="component" value="Unassembled WGS sequence"/>
</dbReference>
<dbReference type="Pfam" id="PF00583">
    <property type="entry name" value="Acetyltransf_1"/>
    <property type="match status" value="1"/>
</dbReference>
<organism evidence="2 3">
    <name type="scientific">Erwinia persicina</name>
    <dbReference type="NCBI Taxonomy" id="55211"/>
    <lineage>
        <taxon>Bacteria</taxon>
        <taxon>Pseudomonadati</taxon>
        <taxon>Pseudomonadota</taxon>
        <taxon>Gammaproteobacteria</taxon>
        <taxon>Enterobacterales</taxon>
        <taxon>Erwiniaceae</taxon>
        <taxon>Erwinia</taxon>
    </lineage>
</organism>
<dbReference type="RefSeq" id="WP_137268698.1">
    <property type="nucleotide sequence ID" value="NZ_QGAC01000002.1"/>
</dbReference>
<sequence>MAMTNPHDGLVSFQEALDKSLIRPAKCKLHTDISILHDDAEGTPRLTYALIENGKVKATVVGVVVEPIEGILCVALGYAVAEQYRGQGLAKDILGKSIDELTFGFKQHMDKLYIESIVGVDNIASQKLSARYISSHPDKITDEHSGLPALHYFKLLILKD</sequence>
<name>A0A4U3FMX4_9GAMM</name>
<dbReference type="InterPro" id="IPR016181">
    <property type="entry name" value="Acyl_CoA_acyltransferase"/>
</dbReference>
<dbReference type="SUPFAM" id="SSF55729">
    <property type="entry name" value="Acyl-CoA N-acyltransferases (Nat)"/>
    <property type="match status" value="1"/>
</dbReference>
<dbReference type="Gene3D" id="3.40.630.30">
    <property type="match status" value="1"/>
</dbReference>
<evidence type="ECO:0000259" key="1">
    <source>
        <dbReference type="Pfam" id="PF00583"/>
    </source>
</evidence>
<evidence type="ECO:0000313" key="2">
    <source>
        <dbReference type="EMBL" id="TKJ94565.1"/>
    </source>
</evidence>
<dbReference type="GO" id="GO:0016747">
    <property type="term" value="F:acyltransferase activity, transferring groups other than amino-acyl groups"/>
    <property type="evidence" value="ECO:0007669"/>
    <property type="project" value="InterPro"/>
</dbReference>
<proteinExistence type="predicted"/>
<dbReference type="AlphaFoldDB" id="A0A4U3FMX4"/>
<gene>
    <name evidence="2" type="ORF">EpCFBP13511_03195</name>
</gene>
<protein>
    <submittedName>
        <fullName evidence="2">N-acetyltransferase</fullName>
    </submittedName>
</protein>
<reference evidence="2 3" key="1">
    <citation type="journal article" date="2019" name="Sci. Rep.">
        <title>Differences in resource use lead to coexistence of seed-transmitted microbial populations.</title>
        <authorList>
            <person name="Torres-Cortes G."/>
            <person name="Garcia B.J."/>
            <person name="Compant S."/>
            <person name="Rezki S."/>
            <person name="Jones P."/>
            <person name="Preveaux A."/>
            <person name="Briand M."/>
            <person name="Roulet A."/>
            <person name="Bouchez O."/>
            <person name="Jacobson D."/>
            <person name="Barret M."/>
        </authorList>
    </citation>
    <scope>NUCLEOTIDE SEQUENCE [LARGE SCALE GENOMIC DNA]</scope>
    <source>
        <strain evidence="2 3">CFBP13511</strain>
    </source>
</reference>
<evidence type="ECO:0000313" key="3">
    <source>
        <dbReference type="Proteomes" id="UP000306393"/>
    </source>
</evidence>
<accession>A0A4U3FMX4</accession>